<dbReference type="EMBL" id="JAHXZJ010002982">
    <property type="protein sequence ID" value="KAH0534876.1"/>
    <property type="molecule type" value="Genomic_DNA"/>
</dbReference>
<reference evidence="1 2" key="1">
    <citation type="journal article" date="2021" name="J. Hered.">
        <title>A chromosome-level genome assembly of the parasitoid wasp, Cotesia glomerata (Hymenoptera: Braconidae).</title>
        <authorList>
            <person name="Pinto B.J."/>
            <person name="Weis J.J."/>
            <person name="Gamble T."/>
            <person name="Ode P.J."/>
            <person name="Paul R."/>
            <person name="Zaspel J.M."/>
        </authorList>
    </citation>
    <scope>NUCLEOTIDE SEQUENCE [LARGE SCALE GENOMIC DNA]</scope>
    <source>
        <strain evidence="1">CgM1</strain>
    </source>
</reference>
<name>A0AAV7HTZ5_COTGL</name>
<organism evidence="1 2">
    <name type="scientific">Cotesia glomerata</name>
    <name type="common">Lepidopteran parasitic wasp</name>
    <name type="synonym">Apanteles glomeratus</name>
    <dbReference type="NCBI Taxonomy" id="32391"/>
    <lineage>
        <taxon>Eukaryota</taxon>
        <taxon>Metazoa</taxon>
        <taxon>Ecdysozoa</taxon>
        <taxon>Arthropoda</taxon>
        <taxon>Hexapoda</taxon>
        <taxon>Insecta</taxon>
        <taxon>Pterygota</taxon>
        <taxon>Neoptera</taxon>
        <taxon>Endopterygota</taxon>
        <taxon>Hymenoptera</taxon>
        <taxon>Apocrita</taxon>
        <taxon>Ichneumonoidea</taxon>
        <taxon>Braconidae</taxon>
        <taxon>Microgastrinae</taxon>
        <taxon>Cotesia</taxon>
    </lineage>
</organism>
<sequence length="202" mass="23000">MHAVFLGVVKHHTKLLLTQTNTPYYIGSPDHLKLINVCLLKIRPPSCRSHIDRIDVRNHVIGLGKSIIRPPTQDESIALESVGYAPLNLTCFEKMKLNGVKYECVNDQNYKFCNSVVFGGDNVIGIIKAIINFCHNNENVSGIIIQRMRVVKHTFGTEYIDEVTLSNELCFLKELSFIKPAVKIHFARKLYVLKQTNCWETD</sequence>
<accession>A0AAV7HTZ5</accession>
<proteinExistence type="predicted"/>
<evidence type="ECO:0000313" key="1">
    <source>
        <dbReference type="EMBL" id="KAH0534876.1"/>
    </source>
</evidence>
<gene>
    <name evidence="1" type="ORF">KQX54_009532</name>
</gene>
<dbReference type="AlphaFoldDB" id="A0AAV7HTZ5"/>
<evidence type="ECO:0000313" key="2">
    <source>
        <dbReference type="Proteomes" id="UP000826195"/>
    </source>
</evidence>
<protein>
    <submittedName>
        <fullName evidence="1">Uncharacterized protein</fullName>
    </submittedName>
</protein>
<dbReference type="Proteomes" id="UP000826195">
    <property type="component" value="Unassembled WGS sequence"/>
</dbReference>
<keyword evidence="2" id="KW-1185">Reference proteome</keyword>
<comment type="caution">
    <text evidence="1">The sequence shown here is derived from an EMBL/GenBank/DDBJ whole genome shotgun (WGS) entry which is preliminary data.</text>
</comment>